<evidence type="ECO:0000256" key="1">
    <source>
        <dbReference type="SAM" id="Phobius"/>
    </source>
</evidence>
<dbReference type="PROSITE" id="PS51257">
    <property type="entry name" value="PROKAR_LIPOPROTEIN"/>
    <property type="match status" value="1"/>
</dbReference>
<keyword evidence="3" id="KW-1185">Reference proteome</keyword>
<gene>
    <name evidence="2" type="ORF">C8E99_1731</name>
</gene>
<proteinExistence type="predicted"/>
<dbReference type="InterPro" id="IPR059228">
    <property type="entry name" value="Integral_mb_put"/>
</dbReference>
<organism evidence="2 3">
    <name type="scientific">Citricoccus muralis</name>
    <dbReference type="NCBI Taxonomy" id="169134"/>
    <lineage>
        <taxon>Bacteria</taxon>
        <taxon>Bacillati</taxon>
        <taxon>Actinomycetota</taxon>
        <taxon>Actinomycetes</taxon>
        <taxon>Micrococcales</taxon>
        <taxon>Micrococcaceae</taxon>
        <taxon>Citricoccus</taxon>
    </lineage>
</organism>
<accession>A0A3D9LDG2</accession>
<feature type="transmembrane region" description="Helical" evidence="1">
    <location>
        <begin position="40"/>
        <end position="61"/>
    </location>
</feature>
<dbReference type="AlphaFoldDB" id="A0A3D9LDG2"/>
<keyword evidence="1" id="KW-1133">Transmembrane helix</keyword>
<keyword evidence="1" id="KW-0472">Membrane</keyword>
<name>A0A3D9LDG2_9MICC</name>
<protein>
    <submittedName>
        <fullName evidence="2">Uncharacterized protein</fullName>
    </submittedName>
</protein>
<dbReference type="OrthoDB" id="4966300at2"/>
<dbReference type="EMBL" id="QREH01000001">
    <property type="protein sequence ID" value="REE03910.1"/>
    <property type="molecule type" value="Genomic_DNA"/>
</dbReference>
<evidence type="ECO:0000313" key="3">
    <source>
        <dbReference type="Proteomes" id="UP000256727"/>
    </source>
</evidence>
<keyword evidence="1" id="KW-0812">Transmembrane</keyword>
<comment type="caution">
    <text evidence="2">The sequence shown here is derived from an EMBL/GenBank/DDBJ whole genome shotgun (WGS) entry which is preliminary data.</text>
</comment>
<feature type="transmembrane region" description="Helical" evidence="1">
    <location>
        <begin position="12"/>
        <end position="34"/>
    </location>
</feature>
<sequence>MNALLNKTTLTFIAFVACPILGLVTAVMGLVMIFTDNVVMGVVFLVVLTQVFIFGGLWATLKRRSLTEDSSGQ</sequence>
<evidence type="ECO:0000313" key="2">
    <source>
        <dbReference type="EMBL" id="REE03910.1"/>
    </source>
</evidence>
<dbReference type="NCBIfam" id="NF038396">
    <property type="entry name" value="NF038396 family protein"/>
    <property type="match status" value="1"/>
</dbReference>
<dbReference type="RefSeq" id="WP_115931944.1">
    <property type="nucleotide sequence ID" value="NZ_QREH01000001.1"/>
</dbReference>
<dbReference type="Proteomes" id="UP000256727">
    <property type="component" value="Unassembled WGS sequence"/>
</dbReference>
<reference evidence="2 3" key="1">
    <citation type="submission" date="2018-07" db="EMBL/GenBank/DDBJ databases">
        <title>Sequencing the genomes of 1000 actinobacteria strains.</title>
        <authorList>
            <person name="Klenk H.-P."/>
        </authorList>
    </citation>
    <scope>NUCLEOTIDE SEQUENCE [LARGE SCALE GENOMIC DNA]</scope>
    <source>
        <strain evidence="2 3">DSM 14442</strain>
    </source>
</reference>